<dbReference type="Proteomes" id="UP001595660">
    <property type="component" value="Unassembled WGS sequence"/>
</dbReference>
<dbReference type="EMBL" id="JBHRWN010000002">
    <property type="protein sequence ID" value="MFC3476298.1"/>
    <property type="molecule type" value="Genomic_DNA"/>
</dbReference>
<gene>
    <name evidence="1" type="ORF">ACFOKC_01025</name>
</gene>
<sequence>MTDDQCDGCGLRDGSVRELLVENPDGTVTVCDDCEDDLRANVVREVEA</sequence>
<dbReference type="GeneID" id="69117793"/>
<reference evidence="1 2" key="1">
    <citation type="journal article" date="2019" name="Int. J. Syst. Evol. Microbiol.">
        <title>The Global Catalogue of Microorganisms (GCM) 10K type strain sequencing project: providing services to taxonomists for standard genome sequencing and annotation.</title>
        <authorList>
            <consortium name="The Broad Institute Genomics Platform"/>
            <consortium name="The Broad Institute Genome Sequencing Center for Infectious Disease"/>
            <person name="Wu L."/>
            <person name="Ma J."/>
        </authorList>
    </citation>
    <scope>NUCLEOTIDE SEQUENCE [LARGE SCALE GENOMIC DNA]</scope>
    <source>
        <strain evidence="1 2">CGMCC 1.12562</strain>
    </source>
</reference>
<accession>A0ABD5NA73</accession>
<dbReference type="RefSeq" id="WP_232572567.1">
    <property type="nucleotide sequence ID" value="NZ_CP089466.1"/>
</dbReference>
<name>A0ABD5NA73_9EURY</name>
<evidence type="ECO:0008006" key="3">
    <source>
        <dbReference type="Google" id="ProtNLM"/>
    </source>
</evidence>
<evidence type="ECO:0000313" key="2">
    <source>
        <dbReference type="Proteomes" id="UP001595660"/>
    </source>
</evidence>
<keyword evidence="2" id="KW-1185">Reference proteome</keyword>
<dbReference type="AlphaFoldDB" id="A0ABD5NA73"/>
<evidence type="ECO:0000313" key="1">
    <source>
        <dbReference type="EMBL" id="MFC3476298.1"/>
    </source>
</evidence>
<organism evidence="1 2">
    <name type="scientific">Halobacterium litoreum</name>
    <dbReference type="NCBI Taxonomy" id="2039234"/>
    <lineage>
        <taxon>Archaea</taxon>
        <taxon>Methanobacteriati</taxon>
        <taxon>Methanobacteriota</taxon>
        <taxon>Stenosarchaea group</taxon>
        <taxon>Halobacteria</taxon>
        <taxon>Halobacteriales</taxon>
        <taxon>Halobacteriaceae</taxon>
        <taxon>Halobacterium</taxon>
    </lineage>
</organism>
<comment type="caution">
    <text evidence="1">The sequence shown here is derived from an EMBL/GenBank/DDBJ whole genome shotgun (WGS) entry which is preliminary data.</text>
</comment>
<proteinExistence type="predicted"/>
<protein>
    <recommendedName>
        <fullName evidence="3">Small CPxCG-related zinc finger protein</fullName>
    </recommendedName>
</protein>